<dbReference type="HOGENOM" id="CLU_517827_0_0_1"/>
<keyword evidence="3" id="KW-1185">Reference proteome</keyword>
<dbReference type="EMBL" id="GL629765">
    <property type="protein sequence ID" value="EFX03886.1"/>
    <property type="molecule type" value="Genomic_DNA"/>
</dbReference>
<dbReference type="SUPFAM" id="SSF81383">
    <property type="entry name" value="F-box domain"/>
    <property type="match status" value="1"/>
</dbReference>
<dbReference type="Proteomes" id="UP000007796">
    <property type="component" value="Unassembled WGS sequence"/>
</dbReference>
<organism evidence="3">
    <name type="scientific">Grosmannia clavigera (strain kw1407 / UAMH 11150)</name>
    <name type="common">Blue stain fungus</name>
    <name type="synonym">Graphiocladiella clavigera</name>
    <dbReference type="NCBI Taxonomy" id="655863"/>
    <lineage>
        <taxon>Eukaryota</taxon>
        <taxon>Fungi</taxon>
        <taxon>Dikarya</taxon>
        <taxon>Ascomycota</taxon>
        <taxon>Pezizomycotina</taxon>
        <taxon>Sordariomycetes</taxon>
        <taxon>Sordariomycetidae</taxon>
        <taxon>Ophiostomatales</taxon>
        <taxon>Ophiostomataceae</taxon>
        <taxon>Leptographium</taxon>
    </lineage>
</organism>
<dbReference type="Pfam" id="PF00646">
    <property type="entry name" value="F-box"/>
    <property type="match status" value="1"/>
</dbReference>
<dbReference type="OrthoDB" id="3886018at2759"/>
<feature type="domain" description="F-box" evidence="1">
    <location>
        <begin position="5"/>
        <end position="54"/>
    </location>
</feature>
<proteinExistence type="predicted"/>
<gene>
    <name evidence="2" type="ORF">CMQ_814</name>
</gene>
<evidence type="ECO:0000259" key="1">
    <source>
        <dbReference type="PROSITE" id="PS50181"/>
    </source>
</evidence>
<evidence type="ECO:0000313" key="3">
    <source>
        <dbReference type="Proteomes" id="UP000007796"/>
    </source>
</evidence>
<name>F0XDR8_GROCL</name>
<reference evidence="2 3" key="1">
    <citation type="journal article" date="2011" name="Proc. Natl. Acad. Sci. U.S.A.">
        <title>Genome and transcriptome analyses of the mountain pine beetle-fungal symbiont Grosmannia clavigera, a lodgepole pine pathogen.</title>
        <authorList>
            <person name="DiGuistini S."/>
            <person name="Wang Y."/>
            <person name="Liao N.Y."/>
            <person name="Taylor G."/>
            <person name="Tanguay P."/>
            <person name="Feau N."/>
            <person name="Henrissat B."/>
            <person name="Chan S.K."/>
            <person name="Hesse-Orce U."/>
            <person name="Alamouti S.M."/>
            <person name="Tsui C.K.M."/>
            <person name="Docking R.T."/>
            <person name="Levasseur A."/>
            <person name="Haridas S."/>
            <person name="Robertson G."/>
            <person name="Birol I."/>
            <person name="Holt R.A."/>
            <person name="Marra M.A."/>
            <person name="Hamelin R.C."/>
            <person name="Hirst M."/>
            <person name="Jones S.J.M."/>
            <person name="Bohlmann J."/>
            <person name="Breuil C."/>
        </authorList>
    </citation>
    <scope>NUCLEOTIDE SEQUENCE [LARGE SCALE GENOMIC DNA]</scope>
    <source>
        <strain evidence="3">kw1407 / UAMH 11150</strain>
    </source>
</reference>
<dbReference type="RefSeq" id="XP_014173368.1">
    <property type="nucleotide sequence ID" value="XM_014317893.1"/>
</dbReference>
<dbReference type="GeneID" id="25981762"/>
<dbReference type="InParanoid" id="F0XDR8"/>
<evidence type="ECO:0000313" key="2">
    <source>
        <dbReference type="EMBL" id="EFX03886.1"/>
    </source>
</evidence>
<accession>F0XDR8</accession>
<dbReference type="SMART" id="SM00256">
    <property type="entry name" value="FBOX"/>
    <property type="match status" value="1"/>
</dbReference>
<dbReference type="InterPro" id="IPR001810">
    <property type="entry name" value="F-box_dom"/>
</dbReference>
<protein>
    <submittedName>
        <fullName evidence="2">F-box domain containing protein</fullName>
    </submittedName>
</protein>
<sequence length="476" mass="52465">MAPPSALLNSLPIELVDLIVSYLNVKDIASLRLSCRALNEKASYGRFTTFFRRKNIRLTTHDLERLVYVTSHGCRLACLLQECTVTGVLDRGRNACLPADDDVTLAKSTVIKRHTELLTEAFGNIKKATAPRLLTGGGDGRKTPGSGFELLHLRVGVRYSGGVLIGVENCGVDLRSVCDMAQRTFRIAMDALETTQLAVRSRLDLFHGQSRCSLNSRVFADVLHEKMVPATSLRPVFASLQHLAVSLDMPQHTLAIPEIERGAVTEDEVGHAGQATERQAYFCTEALHAALDLVTANAFPQLDTLNVHWLYVLAPEKSVLEETPLLPLQSSTPRLLTTGRRLSSCSLSGTFTTADFLLQFLQTLQPSHVALNYSRMPTGTYDTVFSYLADPASPVTSYDLDDLVVVGDQNRVYVRFLGPITPNLSRRGFSESTTLSRGPGEAKTNICFEPSSGWPVGSTYYGHWRRQKESVFGPRY</sequence>
<dbReference type="PROSITE" id="PS50181">
    <property type="entry name" value="FBOX"/>
    <property type="match status" value="1"/>
</dbReference>
<dbReference type="eggNOG" id="ENOG502SIWQ">
    <property type="taxonomic scope" value="Eukaryota"/>
</dbReference>
<dbReference type="InterPro" id="IPR036047">
    <property type="entry name" value="F-box-like_dom_sf"/>
</dbReference>
<dbReference type="AlphaFoldDB" id="F0XDR8"/>